<evidence type="ECO:0000256" key="2">
    <source>
        <dbReference type="ARBA" id="ARBA00011738"/>
    </source>
</evidence>
<dbReference type="SMART" id="SM00941">
    <property type="entry name" value="PYNP_C"/>
    <property type="match status" value="1"/>
</dbReference>
<comment type="subunit">
    <text evidence="2">Homodimer.</text>
</comment>
<evidence type="ECO:0000256" key="5">
    <source>
        <dbReference type="ARBA" id="ARBA00048550"/>
    </source>
</evidence>
<dbReference type="GO" id="GO:0004645">
    <property type="term" value="F:1,4-alpha-oligoglucan phosphorylase activity"/>
    <property type="evidence" value="ECO:0007669"/>
    <property type="project" value="InterPro"/>
</dbReference>
<dbReference type="EMBL" id="BA000026">
    <property type="protein sequence ID" value="BAC43897.1"/>
    <property type="molecule type" value="Genomic_DNA"/>
</dbReference>
<dbReference type="NCBIfam" id="NF004490">
    <property type="entry name" value="PRK05820.1"/>
    <property type="match status" value="1"/>
</dbReference>
<evidence type="ECO:0000256" key="3">
    <source>
        <dbReference type="ARBA" id="ARBA00022676"/>
    </source>
</evidence>
<evidence type="ECO:0000256" key="6">
    <source>
        <dbReference type="ARBA" id="ARBA00056338"/>
    </source>
</evidence>
<accession>Q8EWU6</accession>
<gene>
    <name evidence="8" type="ordered locus">MYPE1050</name>
</gene>
<dbReference type="SUPFAM" id="SSF52418">
    <property type="entry name" value="Nucleoside phosphorylase/phosphoribosyltransferase catalytic domain"/>
    <property type="match status" value="1"/>
</dbReference>
<reference evidence="8 9" key="1">
    <citation type="journal article" date="2002" name="Nucleic Acids Res.">
        <title>The complete genomic sequence of Mycoplasma penetrans, an intracellular bacterial pathogen in humans.</title>
        <authorList>
            <person name="Sasaki Y."/>
            <person name="Ishikawa J."/>
            <person name="Yamashita A."/>
            <person name="Oshima K."/>
            <person name="Kenri T."/>
            <person name="Furuya K."/>
            <person name="Yoshino C."/>
            <person name="Horino A."/>
            <person name="Shiba T."/>
            <person name="Sasaki T."/>
            <person name="Hattori M."/>
        </authorList>
    </citation>
    <scope>NUCLEOTIDE SEQUENCE [LARGE SCALE GENOMIC DNA]</scope>
    <source>
        <strain evidence="8 9">HF-2</strain>
    </source>
</reference>
<dbReference type="InterPro" id="IPR035902">
    <property type="entry name" value="Nuc_phospho_transferase"/>
</dbReference>
<dbReference type="KEGG" id="mpe:MYPE1050"/>
<dbReference type="STRING" id="272633.gene:10731198"/>
<organism evidence="8 9">
    <name type="scientific">Malacoplasma penetrans (strain HF-2)</name>
    <name type="common">Mycoplasma penetrans</name>
    <dbReference type="NCBI Taxonomy" id="272633"/>
    <lineage>
        <taxon>Bacteria</taxon>
        <taxon>Bacillati</taxon>
        <taxon>Mycoplasmatota</taxon>
        <taxon>Mycoplasmoidales</taxon>
        <taxon>Mycoplasmoidaceae</taxon>
        <taxon>Malacoplasma</taxon>
    </lineage>
</organism>
<dbReference type="Gene3D" id="1.20.970.10">
    <property type="entry name" value="Transferase, Pyrimidine Nucleoside Phosphorylase, Chain C"/>
    <property type="match status" value="1"/>
</dbReference>
<dbReference type="PANTHER" id="PTHR10515">
    <property type="entry name" value="THYMIDINE PHOSPHORYLASE"/>
    <property type="match status" value="1"/>
</dbReference>
<dbReference type="FunFam" id="3.40.1030.10:FF:000003">
    <property type="entry name" value="Pyrimidine-nucleoside phosphorylase"/>
    <property type="match status" value="1"/>
</dbReference>
<evidence type="ECO:0000313" key="9">
    <source>
        <dbReference type="Proteomes" id="UP000002522"/>
    </source>
</evidence>
<keyword evidence="3" id="KW-0328">Glycosyltransferase</keyword>
<dbReference type="Pfam" id="PF00591">
    <property type="entry name" value="Glycos_transf_3"/>
    <property type="match status" value="1"/>
</dbReference>
<comment type="function">
    <text evidence="6">The enzymes which catalyze the reversible phosphorolysis of pyrimidine nucleosides are involved in the degradation of these compounds and in their utilization as carbon and energy sources, or in the rescue of pyrimidine bases for nucleotide synthesis.</text>
</comment>
<dbReference type="PIRSF" id="PIRSF000478">
    <property type="entry name" value="TP_PyNP"/>
    <property type="match status" value="1"/>
</dbReference>
<dbReference type="InParanoid" id="Q8EWU6"/>
<dbReference type="SUPFAM" id="SSF54680">
    <property type="entry name" value="Pyrimidine nucleoside phosphorylase C-terminal domain"/>
    <property type="match status" value="1"/>
</dbReference>
<dbReference type="GO" id="GO:0006206">
    <property type="term" value="P:pyrimidine nucleobase metabolic process"/>
    <property type="evidence" value="ECO:0007669"/>
    <property type="project" value="InterPro"/>
</dbReference>
<keyword evidence="9" id="KW-1185">Reference proteome</keyword>
<dbReference type="Gene3D" id="3.40.1030.10">
    <property type="entry name" value="Nucleoside phosphorylase/phosphoribosyltransferase catalytic domain"/>
    <property type="match status" value="1"/>
</dbReference>
<dbReference type="HOGENOM" id="CLU_025040_0_1_14"/>
<dbReference type="InterPro" id="IPR036566">
    <property type="entry name" value="PYNP-like_C_sf"/>
</dbReference>
<dbReference type="Proteomes" id="UP000002522">
    <property type="component" value="Chromosome"/>
</dbReference>
<evidence type="ECO:0000256" key="1">
    <source>
        <dbReference type="ARBA" id="ARBA00006915"/>
    </source>
</evidence>
<dbReference type="RefSeq" id="WP_011076933.1">
    <property type="nucleotide sequence ID" value="NC_004432.1"/>
</dbReference>
<dbReference type="InterPro" id="IPR017872">
    <property type="entry name" value="Pyrmidine_PPase_CS"/>
</dbReference>
<dbReference type="SUPFAM" id="SSF47648">
    <property type="entry name" value="Nucleoside phosphorylase/phosphoribosyltransferase N-terminal domain"/>
    <property type="match status" value="1"/>
</dbReference>
<dbReference type="FunCoup" id="Q8EWU6">
    <property type="interactions" value="47"/>
</dbReference>
<dbReference type="GO" id="GO:0009032">
    <property type="term" value="F:thymidine phosphorylase activity"/>
    <property type="evidence" value="ECO:0007669"/>
    <property type="project" value="UniProtKB-EC"/>
</dbReference>
<sequence length="433" mass="48958">MNILDLIEKKKKNKKITEAEFNYFIDALINQEIKDYQTTAFMMAIYFNKLDFNETYYLTKAIINSGKTFEWPSNIKNLIDKHSTGGVGDKVSLILLPLLSSLNVNIAKISGRGLGYTGGTIDKLDSINMNTDLSEQEVFQILKENHFFVLQQTNEIVPADKILYALRDTSGTVDNLSLIASSIMSKKLALNTENIYLDVKVGDGAFFANLKDAKEFGALCIKLGKKFKKNVVVHYTDMNKPLGRCLGNLIEVKEAVNFLNGIYECEYLKELIFEFAKDVLVDLKIAKNSKEAISMIEDAINSKKAIDSFIRWNKFQKGELDSIDKLTDFYNPLHKKEIYAESNGYLEFKSNKELGLILVDLKAGRKAKTDTLDFEAGLYLNKYTGEQVKKGDVIVTIYSSSPIEDNVVQKLTNNIKINKEKMKLNKTILGVSR</sequence>
<dbReference type="Gene3D" id="3.90.1170.30">
    <property type="entry name" value="Pyrimidine nucleoside phosphorylase-like, C-terminal domain"/>
    <property type="match status" value="1"/>
</dbReference>
<dbReference type="AlphaFoldDB" id="Q8EWU6"/>
<dbReference type="PANTHER" id="PTHR10515:SF0">
    <property type="entry name" value="THYMIDINE PHOSPHORYLASE"/>
    <property type="match status" value="1"/>
</dbReference>
<dbReference type="GO" id="GO:0005829">
    <property type="term" value="C:cytosol"/>
    <property type="evidence" value="ECO:0007669"/>
    <property type="project" value="TreeGrafter"/>
</dbReference>
<dbReference type="Pfam" id="PF02885">
    <property type="entry name" value="Glycos_trans_3N"/>
    <property type="match status" value="1"/>
</dbReference>
<dbReference type="Pfam" id="PF07831">
    <property type="entry name" value="PYNP_C"/>
    <property type="match status" value="1"/>
</dbReference>
<dbReference type="InterPro" id="IPR036320">
    <property type="entry name" value="Glycosyl_Trfase_fam3_N_dom_sf"/>
</dbReference>
<dbReference type="GO" id="GO:0006213">
    <property type="term" value="P:pyrimidine nucleoside metabolic process"/>
    <property type="evidence" value="ECO:0007669"/>
    <property type="project" value="InterPro"/>
</dbReference>
<protein>
    <submittedName>
        <fullName evidence="8">Thymidine phosphorylase</fullName>
    </submittedName>
</protein>
<dbReference type="NCBIfam" id="TIGR02644">
    <property type="entry name" value="Y_phosphoryl"/>
    <property type="match status" value="1"/>
</dbReference>
<dbReference type="InterPro" id="IPR013102">
    <property type="entry name" value="PYNP_C"/>
</dbReference>
<dbReference type="PROSITE" id="PS00647">
    <property type="entry name" value="THYMID_PHOSPHORYLASE"/>
    <property type="match status" value="1"/>
</dbReference>
<name>Q8EWU6_MALP2</name>
<comment type="similarity">
    <text evidence="1">Belongs to the thymidine/pyrimidine-nucleoside phosphorylase family.</text>
</comment>
<evidence type="ECO:0000256" key="4">
    <source>
        <dbReference type="ARBA" id="ARBA00022679"/>
    </source>
</evidence>
<evidence type="ECO:0000313" key="8">
    <source>
        <dbReference type="EMBL" id="BAC43897.1"/>
    </source>
</evidence>
<dbReference type="InterPro" id="IPR018090">
    <property type="entry name" value="Pyrmidine_PPas_bac/euk"/>
</dbReference>
<comment type="catalytic activity">
    <reaction evidence="5">
        <text>thymidine + phosphate = 2-deoxy-alpha-D-ribose 1-phosphate + thymine</text>
        <dbReference type="Rhea" id="RHEA:16037"/>
        <dbReference type="ChEBI" id="CHEBI:17748"/>
        <dbReference type="ChEBI" id="CHEBI:17821"/>
        <dbReference type="ChEBI" id="CHEBI:43474"/>
        <dbReference type="ChEBI" id="CHEBI:57259"/>
        <dbReference type="EC" id="2.4.2.4"/>
    </reaction>
</comment>
<keyword evidence="4" id="KW-0808">Transferase</keyword>
<evidence type="ECO:0000259" key="7">
    <source>
        <dbReference type="SMART" id="SM00941"/>
    </source>
</evidence>
<dbReference type="InterPro" id="IPR000053">
    <property type="entry name" value="Thymidine/pyrmidine_PPase"/>
</dbReference>
<dbReference type="eggNOG" id="COG0213">
    <property type="taxonomic scope" value="Bacteria"/>
</dbReference>
<feature type="domain" description="Pyrimidine nucleoside phosphorylase C-terminal" evidence="7">
    <location>
        <begin position="345"/>
        <end position="418"/>
    </location>
</feature>
<dbReference type="InterPro" id="IPR017459">
    <property type="entry name" value="Glycosyl_Trfase_fam3_N_dom"/>
</dbReference>
<dbReference type="InterPro" id="IPR000312">
    <property type="entry name" value="Glycosyl_Trfase_fam3"/>
</dbReference>
<proteinExistence type="inferred from homology"/>